<evidence type="ECO:0000256" key="1">
    <source>
        <dbReference type="ARBA" id="ARBA00001936"/>
    </source>
</evidence>
<feature type="compositionally biased region" description="Low complexity" evidence="17">
    <location>
        <begin position="1067"/>
        <end position="1083"/>
    </location>
</feature>
<keyword evidence="8 22" id="KW-0808">Transferase</keyword>
<comment type="cofactor">
    <cofactor evidence="1">
        <name>Mn(2+)</name>
        <dbReference type="ChEBI" id="CHEBI:29035"/>
    </cofactor>
</comment>
<keyword evidence="10" id="KW-0479">Metal-binding</keyword>
<evidence type="ECO:0000256" key="18">
    <source>
        <dbReference type="SAM" id="Phobius"/>
    </source>
</evidence>
<organism evidence="22 23">
    <name type="scientific">Halogeometricum rufum</name>
    <dbReference type="NCBI Taxonomy" id="553469"/>
    <lineage>
        <taxon>Archaea</taxon>
        <taxon>Methanobacteriati</taxon>
        <taxon>Methanobacteriota</taxon>
        <taxon>Stenosarchaea group</taxon>
        <taxon>Halobacteria</taxon>
        <taxon>Halobacteriales</taxon>
        <taxon>Haloferacaceae</taxon>
        <taxon>Halogeometricum</taxon>
    </lineage>
</organism>
<feature type="transmembrane region" description="Helical" evidence="18">
    <location>
        <begin position="513"/>
        <end position="534"/>
    </location>
</feature>
<feature type="compositionally biased region" description="Low complexity" evidence="17">
    <location>
        <begin position="1023"/>
        <end position="1058"/>
    </location>
</feature>
<dbReference type="GO" id="GO:0004576">
    <property type="term" value="F:oligosaccharyl transferase activity"/>
    <property type="evidence" value="ECO:0007669"/>
    <property type="project" value="InterPro"/>
</dbReference>
<dbReference type="AlphaFoldDB" id="A0A1I6H0X0"/>
<gene>
    <name evidence="22" type="ORF">SAMN04487947_1944</name>
</gene>
<evidence type="ECO:0000256" key="11">
    <source>
        <dbReference type="ARBA" id="ARBA00022842"/>
    </source>
</evidence>
<comment type="similarity">
    <text evidence="5">Belongs to the STT3 family.</text>
</comment>
<dbReference type="Gene3D" id="2.60.40.3390">
    <property type="match status" value="1"/>
</dbReference>
<keyword evidence="12 18" id="KW-1133">Transmembrane helix</keyword>
<dbReference type="Gene3D" id="3.40.50.12610">
    <property type="match status" value="1"/>
</dbReference>
<evidence type="ECO:0000313" key="22">
    <source>
        <dbReference type="EMBL" id="SFR48065.1"/>
    </source>
</evidence>
<feature type="region of interest" description="Disordered" evidence="17">
    <location>
        <begin position="1020"/>
        <end position="1083"/>
    </location>
</feature>
<dbReference type="UniPathway" id="UPA00378"/>
<keyword evidence="13 18" id="KW-0472">Membrane</keyword>
<name>A0A1I6H0X0_9EURY</name>
<feature type="domain" description="AglB-like core" evidence="21">
    <location>
        <begin position="598"/>
        <end position="710"/>
    </location>
</feature>
<keyword evidence="14" id="KW-0464">Manganese</keyword>
<sequence>MSVDNERREDYDTPSVLERFEDWYHVPALLVVMVAMLAIRLQSYSRFIRDGEVFFSGNDAWYHLREVNYTVRHWPFTIPFDPWTNFPYGTSVGQFGTLYDQLVATAALVVGLGSPSQELVAKTLLVAPAVFGALTAIPAYVIGKRLAGRLPGLFAAILLGLLPGMFLQRTLVGVSDHNGVEPFFQALAIAGLLVAFAVAEREMPIWEIVAERDFDAVRSSTKWAALAGVATALYMWVWPPGVLLVAIVGAFVLVKMASDVANGKSPEPTAYAAAVSMGVAALLMVVQIDEFGFSATSFSLVQPFLAVAVGAGAVFLAWLARQFESRDVDTNLYPAAVFGLVLVGLGLVSVVLPSVWGLIVGNFFRILGFSANAATRTIGEAQPYLSPSTLNRLQLTAVNRIVSDYGFTFFTAVVAVIWMLSKPLVARGESRDYGYVVGGLLVVGLIFLVPAVPNGLGNLVGVDGQLVGLALVSAIIVGATLLVEQDTEHLLVVVWAVFMTSAAFTQLRFHYYLAVIVVVMNAYLLGEVLSFLDVRATVDSVTNLELYQVVSLVMVVLLIAAPVLLVPLNVRNTGTPAVDKTNTAWEAGNSNNPGDVLNWESSLEWAQTNTPSEGTFGGADNEMAYYGTYEETDDFQYPEGAYGVLSWWDYGHWITVEGHRIPNANPFQQGATEAANFLLAPNETQARDVLSSMSTEGNETRYVMVDWKMATPGSKFGAPAVFYDAQENFSSDAFYEQRIYRINSNGEYSGENFLLRDQRFYDSMMTRLYYNHGSAQEPSPVVVDWEPRTVQTSRGAVSVPGNPAGNATLVRSFENMSAAEQFVEEDGSAQVGGIAGFPEERVPALEHYRLVKASNATATQSNDYLRLVYGDARAAQVNPQALLPSNTAWVKSFERVPGATVQGSGAPANSTVTASVEMRVPTSNSTFTYTQQAQANEDGEFAMTLPYSTTGYDEYGPDNGYTNVSVRATGPYTLSTGASINDSGYIVNHRSNLSVAEGDVNGAQDGDLSVELERTSQRLELNTGGSSDSGSSDGSSSSDAGGSDSSGSSDSSDTSDSGGSSGDDDTSSSLAAPESAFAAEPAA</sequence>
<feature type="transmembrane region" description="Helical" evidence="18">
    <location>
        <begin position="433"/>
        <end position="452"/>
    </location>
</feature>
<feature type="transmembrane region" description="Helical" evidence="18">
    <location>
        <begin position="332"/>
        <end position="359"/>
    </location>
</feature>
<dbReference type="PANTHER" id="PTHR13872:SF1">
    <property type="entry name" value="DOLICHYL-DIPHOSPHOOLIGOSACCHARIDE--PROTEIN GLYCOSYLTRANSFERASE SUBUNIT STT3B"/>
    <property type="match status" value="1"/>
</dbReference>
<evidence type="ECO:0000259" key="19">
    <source>
        <dbReference type="Pfam" id="PF02516"/>
    </source>
</evidence>
<dbReference type="RefSeq" id="WP_089806868.1">
    <property type="nucleotide sequence ID" value="NZ_FOYT01000001.1"/>
</dbReference>
<dbReference type="OrthoDB" id="82393at2157"/>
<dbReference type="InterPro" id="IPR041154">
    <property type="entry name" value="AglB_P1"/>
</dbReference>
<dbReference type="InterPro" id="IPR026410">
    <property type="entry name" value="OlisacTrfase_arch"/>
</dbReference>
<evidence type="ECO:0000256" key="15">
    <source>
        <dbReference type="ARBA" id="ARBA00030679"/>
    </source>
</evidence>
<dbReference type="Pfam" id="PF22627">
    <property type="entry name" value="AglB_core-like"/>
    <property type="match status" value="1"/>
</dbReference>
<evidence type="ECO:0000256" key="13">
    <source>
        <dbReference type="ARBA" id="ARBA00023136"/>
    </source>
</evidence>
<comment type="cofactor">
    <cofactor evidence="2">
        <name>Mg(2+)</name>
        <dbReference type="ChEBI" id="CHEBI:18420"/>
    </cofactor>
</comment>
<evidence type="ECO:0000256" key="17">
    <source>
        <dbReference type="SAM" id="MobiDB-lite"/>
    </source>
</evidence>
<comment type="pathway">
    <text evidence="4">Protein modification; protein glycosylation.</text>
</comment>
<dbReference type="Pfam" id="PF18079">
    <property type="entry name" value="AglB_L1"/>
    <property type="match status" value="1"/>
</dbReference>
<keyword evidence="23" id="KW-1185">Reference proteome</keyword>
<dbReference type="PANTHER" id="PTHR13872">
    <property type="entry name" value="DOLICHYL-DIPHOSPHOOLIGOSACCHARIDE--PROTEIN GLYCOSYLTRANSFERASE SUBUNIT"/>
    <property type="match status" value="1"/>
</dbReference>
<dbReference type="InterPro" id="IPR054479">
    <property type="entry name" value="AglB-like_core"/>
</dbReference>
<feature type="transmembrane region" description="Helical" evidence="18">
    <location>
        <begin position="300"/>
        <end position="320"/>
    </location>
</feature>
<dbReference type="GO" id="GO:0046872">
    <property type="term" value="F:metal ion binding"/>
    <property type="evidence" value="ECO:0007669"/>
    <property type="project" value="UniProtKB-KW"/>
</dbReference>
<feature type="transmembrane region" description="Helical" evidence="18">
    <location>
        <begin position="23"/>
        <end position="41"/>
    </location>
</feature>
<dbReference type="EMBL" id="FOYT01000001">
    <property type="protein sequence ID" value="SFR48065.1"/>
    <property type="molecule type" value="Genomic_DNA"/>
</dbReference>
<evidence type="ECO:0000256" key="12">
    <source>
        <dbReference type="ARBA" id="ARBA00022989"/>
    </source>
</evidence>
<evidence type="ECO:0000256" key="10">
    <source>
        <dbReference type="ARBA" id="ARBA00022723"/>
    </source>
</evidence>
<evidence type="ECO:0000256" key="2">
    <source>
        <dbReference type="ARBA" id="ARBA00001946"/>
    </source>
</evidence>
<proteinExistence type="inferred from homology"/>
<evidence type="ECO:0000256" key="3">
    <source>
        <dbReference type="ARBA" id="ARBA00004651"/>
    </source>
</evidence>
<feature type="transmembrane region" description="Helical" evidence="18">
    <location>
        <begin position="119"/>
        <end position="141"/>
    </location>
</feature>
<feature type="transmembrane region" description="Helical" evidence="18">
    <location>
        <begin position="405"/>
        <end position="421"/>
    </location>
</feature>
<evidence type="ECO:0000256" key="6">
    <source>
        <dbReference type="ARBA" id="ARBA00012602"/>
    </source>
</evidence>
<feature type="transmembrane region" description="Helical" evidence="18">
    <location>
        <begin position="153"/>
        <end position="171"/>
    </location>
</feature>
<dbReference type="Pfam" id="PF02516">
    <property type="entry name" value="STT3"/>
    <property type="match status" value="1"/>
</dbReference>
<feature type="transmembrane region" description="Helical" evidence="18">
    <location>
        <begin position="242"/>
        <end position="258"/>
    </location>
</feature>
<evidence type="ECO:0000256" key="16">
    <source>
        <dbReference type="ARBA" id="ARBA00034066"/>
    </source>
</evidence>
<evidence type="ECO:0000256" key="5">
    <source>
        <dbReference type="ARBA" id="ARBA00010810"/>
    </source>
</evidence>
<dbReference type="InterPro" id="IPR003674">
    <property type="entry name" value="Oligo_trans_STT3"/>
</dbReference>
<reference evidence="23" key="1">
    <citation type="submission" date="2016-10" db="EMBL/GenBank/DDBJ databases">
        <authorList>
            <person name="Varghese N."/>
            <person name="Submissions S."/>
        </authorList>
    </citation>
    <scope>NUCLEOTIDE SEQUENCE [LARGE SCALE GENOMIC DNA]</scope>
    <source>
        <strain evidence="23">CGMCC 1.7736</strain>
    </source>
</reference>
<dbReference type="STRING" id="553469.SAMN04487947_1944"/>
<comment type="catalytic activity">
    <reaction evidence="16">
        <text>an archaeal dolichyl phosphooligosaccharide + [protein]-L-asparagine = an archaeal dolichyl phosphate + a glycoprotein with the oligosaccharide chain attached by N-beta-D-glycosyl linkage to a protein L-asparagine.</text>
        <dbReference type="EC" id="2.4.99.21"/>
    </reaction>
</comment>
<feature type="transmembrane region" description="Helical" evidence="18">
    <location>
        <begin position="546"/>
        <end position="568"/>
    </location>
</feature>
<dbReference type="GO" id="GO:0005886">
    <property type="term" value="C:plasma membrane"/>
    <property type="evidence" value="ECO:0007669"/>
    <property type="project" value="UniProtKB-SubCell"/>
</dbReference>
<feature type="transmembrane region" description="Helical" evidence="18">
    <location>
        <begin position="270"/>
        <end position="288"/>
    </location>
</feature>
<evidence type="ECO:0000259" key="21">
    <source>
        <dbReference type="Pfam" id="PF22627"/>
    </source>
</evidence>
<evidence type="ECO:0000256" key="8">
    <source>
        <dbReference type="ARBA" id="ARBA00022679"/>
    </source>
</evidence>
<feature type="domain" description="Archaeal glycosylation protein B peripheral" evidence="20">
    <location>
        <begin position="898"/>
        <end position="1000"/>
    </location>
</feature>
<dbReference type="InterPro" id="IPR048307">
    <property type="entry name" value="STT3_N"/>
</dbReference>
<feature type="transmembrane region" description="Helical" evidence="18">
    <location>
        <begin position="95"/>
        <end position="113"/>
    </location>
</feature>
<evidence type="ECO:0000313" key="23">
    <source>
        <dbReference type="Proteomes" id="UP000198531"/>
    </source>
</evidence>
<protein>
    <recommendedName>
        <fullName evidence="6">dolichyl-phosphooligosaccharide-protein glycotransferase</fullName>
        <ecNumber evidence="6">2.4.99.21</ecNumber>
    </recommendedName>
    <alternativeName>
        <fullName evidence="15">Oligosaccharyl transferase</fullName>
    </alternativeName>
</protein>
<keyword evidence="7" id="KW-0328">Glycosyltransferase</keyword>
<feature type="transmembrane region" description="Helical" evidence="18">
    <location>
        <begin position="183"/>
        <end position="199"/>
    </location>
</feature>
<dbReference type="EC" id="2.4.99.21" evidence="6"/>
<comment type="subcellular location">
    <subcellularLocation>
        <location evidence="3">Cell membrane</location>
        <topology evidence="3">Multi-pass membrane protein</topology>
    </subcellularLocation>
</comment>
<feature type="domain" description="Oligosaccharyl transferase STT3 N-terminal" evidence="19">
    <location>
        <begin position="31"/>
        <end position="376"/>
    </location>
</feature>
<evidence type="ECO:0000256" key="9">
    <source>
        <dbReference type="ARBA" id="ARBA00022692"/>
    </source>
</evidence>
<keyword evidence="9 18" id="KW-0812">Transmembrane</keyword>
<feature type="transmembrane region" description="Helical" evidence="18">
    <location>
        <begin position="464"/>
        <end position="483"/>
    </location>
</feature>
<dbReference type="NCBIfam" id="TIGR04154">
    <property type="entry name" value="archaeo_STT3"/>
    <property type="match status" value="1"/>
</dbReference>
<evidence type="ECO:0000256" key="4">
    <source>
        <dbReference type="ARBA" id="ARBA00004922"/>
    </source>
</evidence>
<keyword evidence="11" id="KW-0460">Magnesium</keyword>
<evidence type="ECO:0000259" key="20">
    <source>
        <dbReference type="Pfam" id="PF18079"/>
    </source>
</evidence>
<evidence type="ECO:0000256" key="14">
    <source>
        <dbReference type="ARBA" id="ARBA00023211"/>
    </source>
</evidence>
<dbReference type="Proteomes" id="UP000198531">
    <property type="component" value="Unassembled WGS sequence"/>
</dbReference>
<accession>A0A1I6H0X0</accession>
<evidence type="ECO:0000256" key="7">
    <source>
        <dbReference type="ARBA" id="ARBA00022676"/>
    </source>
</evidence>